<protein>
    <submittedName>
        <fullName evidence="3">DUF881 domain-containing protein</fullName>
    </submittedName>
</protein>
<evidence type="ECO:0000256" key="1">
    <source>
        <dbReference type="ARBA" id="ARBA00009108"/>
    </source>
</evidence>
<dbReference type="PANTHER" id="PTHR37313">
    <property type="entry name" value="UPF0749 PROTEIN RV1825"/>
    <property type="match status" value="1"/>
</dbReference>
<reference evidence="4" key="1">
    <citation type="journal article" date="2019" name="Int. J. Syst. Evol. Microbiol.">
        <title>The Global Catalogue of Microorganisms (GCM) 10K type strain sequencing project: providing services to taxonomists for standard genome sequencing and annotation.</title>
        <authorList>
            <consortium name="The Broad Institute Genomics Platform"/>
            <consortium name="The Broad Institute Genome Sequencing Center for Infectious Disease"/>
            <person name="Wu L."/>
            <person name="Ma J."/>
        </authorList>
    </citation>
    <scope>NUCLEOTIDE SEQUENCE [LARGE SCALE GENOMIC DNA]</scope>
    <source>
        <strain evidence="4">CCUG 58127</strain>
    </source>
</reference>
<dbReference type="PANTHER" id="PTHR37313:SF2">
    <property type="entry name" value="UPF0749 PROTEIN YLXX"/>
    <property type="match status" value="1"/>
</dbReference>
<evidence type="ECO:0000313" key="4">
    <source>
        <dbReference type="Proteomes" id="UP001596298"/>
    </source>
</evidence>
<name>A0ABW2AJ87_9MICO</name>
<comment type="similarity">
    <text evidence="1">Belongs to the UPF0749 family.</text>
</comment>
<evidence type="ECO:0000256" key="2">
    <source>
        <dbReference type="SAM" id="Phobius"/>
    </source>
</evidence>
<dbReference type="Proteomes" id="UP001596298">
    <property type="component" value="Unassembled WGS sequence"/>
</dbReference>
<comment type="caution">
    <text evidence="3">The sequence shown here is derived from an EMBL/GenBank/DDBJ whole genome shotgun (WGS) entry which is preliminary data.</text>
</comment>
<keyword evidence="2" id="KW-0812">Transmembrane</keyword>
<keyword evidence="4" id="KW-1185">Reference proteome</keyword>
<dbReference type="InterPro" id="IPR010273">
    <property type="entry name" value="DUF881"/>
</dbReference>
<gene>
    <name evidence="3" type="ORF">ACFQDH_16940</name>
</gene>
<keyword evidence="2" id="KW-0472">Membrane</keyword>
<dbReference type="Gene3D" id="3.30.70.1880">
    <property type="entry name" value="Protein of unknown function DUF881"/>
    <property type="match status" value="1"/>
</dbReference>
<evidence type="ECO:0000313" key="3">
    <source>
        <dbReference type="EMBL" id="MFC6706895.1"/>
    </source>
</evidence>
<accession>A0ABW2AJ87</accession>
<organism evidence="3 4">
    <name type="scientific">Flexivirga alba</name>
    <dbReference type="NCBI Taxonomy" id="702742"/>
    <lineage>
        <taxon>Bacteria</taxon>
        <taxon>Bacillati</taxon>
        <taxon>Actinomycetota</taxon>
        <taxon>Actinomycetes</taxon>
        <taxon>Micrococcales</taxon>
        <taxon>Dermacoccaceae</taxon>
        <taxon>Flexivirga</taxon>
    </lineage>
</organism>
<proteinExistence type="inferred from homology"/>
<keyword evidence="2" id="KW-1133">Transmembrane helix</keyword>
<feature type="transmembrane region" description="Helical" evidence="2">
    <location>
        <begin position="36"/>
        <end position="55"/>
    </location>
</feature>
<dbReference type="Pfam" id="PF05949">
    <property type="entry name" value="DUF881"/>
    <property type="match status" value="1"/>
</dbReference>
<dbReference type="EMBL" id="JBHSWH010000001">
    <property type="protein sequence ID" value="MFC6706895.1"/>
    <property type="molecule type" value="Genomic_DNA"/>
</dbReference>
<dbReference type="RefSeq" id="WP_382403571.1">
    <property type="nucleotide sequence ID" value="NZ_JBHSWH010000001.1"/>
</dbReference>
<sequence length="255" mass="26897">MTPETNAQESPAAEDEPVRTGWSRLWRAARPRLTRANGFITILAALLGFAMVAQVQETRSSGLENLRQEDLVALLDGVNQQSLKLSQEADRLTRTKTQLESSGGDEAALQAATDRLQTLGILAGTLPATGPGIRITIKDPKNVVKPSDVLNAVEELRDAGAEAIQLDAVRIVADSYFTDSGTSGMVADGKPVQAPYVITAIGDPHTMATAMAIPGGVVDALKQLGATPSVTSAKRVDVTALRPTSKPRYAQPSSS</sequence>